<dbReference type="GO" id="GO:0016491">
    <property type="term" value="F:oxidoreductase activity"/>
    <property type="evidence" value="ECO:0007669"/>
    <property type="project" value="InterPro"/>
</dbReference>
<dbReference type="InterPro" id="IPR005025">
    <property type="entry name" value="FMN_Rdtase-like_dom"/>
</dbReference>
<reference evidence="3" key="1">
    <citation type="submission" date="2017-09" db="EMBL/GenBank/DDBJ databases">
        <authorList>
            <person name="Varghese N."/>
            <person name="Submissions S."/>
        </authorList>
    </citation>
    <scope>NUCLEOTIDE SEQUENCE [LARGE SCALE GENOMIC DNA]</scope>
    <source>
        <strain evidence="3">CGMCC 1.12803</strain>
    </source>
</reference>
<dbReference type="EMBL" id="OCMT01000003">
    <property type="protein sequence ID" value="SOD18524.1"/>
    <property type="molecule type" value="Genomic_DNA"/>
</dbReference>
<accession>A0A286A9D8</accession>
<dbReference type="PANTHER" id="PTHR30543">
    <property type="entry name" value="CHROMATE REDUCTASE"/>
    <property type="match status" value="1"/>
</dbReference>
<evidence type="ECO:0000313" key="2">
    <source>
        <dbReference type="EMBL" id="SOD18524.1"/>
    </source>
</evidence>
<dbReference type="GO" id="GO:0010181">
    <property type="term" value="F:FMN binding"/>
    <property type="evidence" value="ECO:0007669"/>
    <property type="project" value="TreeGrafter"/>
</dbReference>
<sequence length="173" mass="19545">MITIIAGTNRPNSNTLKVAKYYQNQLAEKGLQTNLFDLQELPANFIADSLYGKKTEAFDKIQELMTGTSKFLFVIPEYNGSYPGVLKTLIDACAFPESFYDKKACLVGISSGKYGNIRGIEHFNGVCAYLHLHVMPLRLHIPNIKLELNEKGDFFAEDTLKFTNQQMDKFVAY</sequence>
<dbReference type="InterPro" id="IPR050712">
    <property type="entry name" value="NAD(P)H-dep_reductase"/>
</dbReference>
<evidence type="ECO:0000259" key="1">
    <source>
        <dbReference type="Pfam" id="PF03358"/>
    </source>
</evidence>
<evidence type="ECO:0000313" key="3">
    <source>
        <dbReference type="Proteomes" id="UP000219281"/>
    </source>
</evidence>
<keyword evidence="3" id="KW-1185">Reference proteome</keyword>
<dbReference type="AlphaFoldDB" id="A0A286A9D8"/>
<protein>
    <submittedName>
        <fullName evidence="2">NAD(P)H-dependent FMN reductase</fullName>
    </submittedName>
</protein>
<proteinExistence type="predicted"/>
<dbReference type="GO" id="GO:0005829">
    <property type="term" value="C:cytosol"/>
    <property type="evidence" value="ECO:0007669"/>
    <property type="project" value="TreeGrafter"/>
</dbReference>
<dbReference type="OrthoDB" id="9812295at2"/>
<organism evidence="2 3">
    <name type="scientific">Pedobacter xixiisoli</name>
    <dbReference type="NCBI Taxonomy" id="1476464"/>
    <lineage>
        <taxon>Bacteria</taxon>
        <taxon>Pseudomonadati</taxon>
        <taxon>Bacteroidota</taxon>
        <taxon>Sphingobacteriia</taxon>
        <taxon>Sphingobacteriales</taxon>
        <taxon>Sphingobacteriaceae</taxon>
        <taxon>Pedobacter</taxon>
    </lineage>
</organism>
<dbReference type="PANTHER" id="PTHR30543:SF21">
    <property type="entry name" value="NAD(P)H-DEPENDENT FMN REDUCTASE LOT6"/>
    <property type="match status" value="1"/>
</dbReference>
<dbReference type="SUPFAM" id="SSF52218">
    <property type="entry name" value="Flavoproteins"/>
    <property type="match status" value="1"/>
</dbReference>
<gene>
    <name evidence="2" type="ORF">SAMN06297358_3051</name>
</gene>
<name>A0A286A9D8_9SPHI</name>
<feature type="domain" description="NADPH-dependent FMN reductase-like" evidence="1">
    <location>
        <begin position="2"/>
        <end position="137"/>
    </location>
</feature>
<dbReference type="Gene3D" id="3.40.50.360">
    <property type="match status" value="1"/>
</dbReference>
<dbReference type="RefSeq" id="WP_097132865.1">
    <property type="nucleotide sequence ID" value="NZ_OCMT01000003.1"/>
</dbReference>
<dbReference type="Pfam" id="PF03358">
    <property type="entry name" value="FMN_red"/>
    <property type="match status" value="1"/>
</dbReference>
<dbReference type="Proteomes" id="UP000219281">
    <property type="component" value="Unassembled WGS sequence"/>
</dbReference>
<dbReference type="InterPro" id="IPR029039">
    <property type="entry name" value="Flavoprotein-like_sf"/>
</dbReference>